<name>A0A2N5NAV6_9BACL</name>
<feature type="domain" description="SSD" evidence="8">
    <location>
        <begin position="210"/>
        <end position="339"/>
    </location>
</feature>
<dbReference type="PROSITE" id="PS50156">
    <property type="entry name" value="SSD"/>
    <property type="match status" value="1"/>
</dbReference>
<dbReference type="SUPFAM" id="SSF82866">
    <property type="entry name" value="Multidrug efflux transporter AcrB transmembrane domain"/>
    <property type="match status" value="2"/>
</dbReference>
<feature type="transmembrane region" description="Helical" evidence="7">
    <location>
        <begin position="901"/>
        <end position="923"/>
    </location>
</feature>
<comment type="caution">
    <text evidence="9">The sequence shown here is derived from an EMBL/GenBank/DDBJ whole genome shotgun (WGS) entry which is preliminary data.</text>
</comment>
<dbReference type="InterPro" id="IPR004869">
    <property type="entry name" value="MMPL_dom"/>
</dbReference>
<evidence type="ECO:0000256" key="1">
    <source>
        <dbReference type="ARBA" id="ARBA00004651"/>
    </source>
</evidence>
<feature type="transmembrane region" description="Helical" evidence="7">
    <location>
        <begin position="315"/>
        <end position="342"/>
    </location>
</feature>
<feature type="transmembrane region" description="Helical" evidence="7">
    <location>
        <begin position="287"/>
        <end position="309"/>
    </location>
</feature>
<dbReference type="RefSeq" id="WP_101808128.1">
    <property type="nucleotide sequence ID" value="NZ_NFEZ01000003.1"/>
</dbReference>
<feature type="transmembrane region" description="Helical" evidence="7">
    <location>
        <begin position="239"/>
        <end position="259"/>
    </location>
</feature>
<keyword evidence="10" id="KW-1185">Reference proteome</keyword>
<evidence type="ECO:0000256" key="5">
    <source>
        <dbReference type="ARBA" id="ARBA00022989"/>
    </source>
</evidence>
<dbReference type="Pfam" id="PF03176">
    <property type="entry name" value="MMPL"/>
    <property type="match status" value="2"/>
</dbReference>
<evidence type="ECO:0000256" key="2">
    <source>
        <dbReference type="ARBA" id="ARBA00010157"/>
    </source>
</evidence>
<feature type="transmembrane region" description="Helical" evidence="7">
    <location>
        <begin position="6"/>
        <end position="26"/>
    </location>
</feature>
<dbReference type="Gene3D" id="1.20.1640.10">
    <property type="entry name" value="Multidrug efflux transporter AcrB transmembrane domain"/>
    <property type="match status" value="2"/>
</dbReference>
<organism evidence="9 10">
    <name type="scientific">Paenibacillus pasadenensis</name>
    <dbReference type="NCBI Taxonomy" id="217090"/>
    <lineage>
        <taxon>Bacteria</taxon>
        <taxon>Bacillati</taxon>
        <taxon>Bacillota</taxon>
        <taxon>Bacilli</taxon>
        <taxon>Bacillales</taxon>
        <taxon>Paenibacillaceae</taxon>
        <taxon>Paenibacillus</taxon>
    </lineage>
</organism>
<feature type="transmembrane region" description="Helical" evidence="7">
    <location>
        <begin position="1002"/>
        <end position="1026"/>
    </location>
</feature>
<dbReference type="InterPro" id="IPR000731">
    <property type="entry name" value="SSD"/>
</dbReference>
<keyword evidence="3" id="KW-1003">Cell membrane</keyword>
<evidence type="ECO:0000256" key="3">
    <source>
        <dbReference type="ARBA" id="ARBA00022475"/>
    </source>
</evidence>
<proteinExistence type="inferred from homology"/>
<keyword evidence="6 7" id="KW-0472">Membrane</keyword>
<accession>A0A2N5NAV6</accession>
<evidence type="ECO:0000313" key="9">
    <source>
        <dbReference type="EMBL" id="PLT47491.1"/>
    </source>
</evidence>
<reference evidence="9 10" key="1">
    <citation type="submission" date="2017-05" db="EMBL/GenBank/DDBJ databases">
        <title>Functional genome analysis of Paenibacillus pasadenensis strain R16: insights on endophytic life style and antifungal activity.</title>
        <authorList>
            <person name="Passera A."/>
            <person name="Marcolungo L."/>
            <person name="Casati P."/>
            <person name="Brasca M."/>
            <person name="Quaglino F."/>
            <person name="Delledonne M."/>
        </authorList>
    </citation>
    <scope>NUCLEOTIDE SEQUENCE [LARGE SCALE GENOMIC DNA]</scope>
    <source>
        <strain evidence="9 10">R16</strain>
    </source>
</reference>
<dbReference type="GO" id="GO:0005886">
    <property type="term" value="C:plasma membrane"/>
    <property type="evidence" value="ECO:0007669"/>
    <property type="project" value="UniProtKB-SubCell"/>
</dbReference>
<comment type="subcellular location">
    <subcellularLocation>
        <location evidence="1">Cell membrane</location>
        <topology evidence="1">Multi-pass membrane protein</topology>
    </subcellularLocation>
</comment>
<feature type="transmembrane region" description="Helical" evidence="7">
    <location>
        <begin position="976"/>
        <end position="996"/>
    </location>
</feature>
<sequence length="1063" mass="113288">MRTILKWRWAVLALWIALAAGLMLLAPDMQQLVREKGQITVPDGYSSSTASKLLKEKEAQSRAAGDAGDEKSAVLVFHRDEGLSDADRQEIRSGLAELKGKESLGIASVTGPFDRKELEDQLVAKDGRTMLALVSIEADGKEPQELQSLLVEAASTIKVEHYYTSEWMINEDQIRSSMEGLAKTEYITVVFILVILFLVFRSAVAPFVPLVVVGLSYLLSQSVVAFLAEYAGFPLSTFTQIFMVAILFGIGTDYCILLISRYKEELASGLDRTEAIVRTYRNAGRTVLISGLAVLIGFASIGFSTFGLYRSAVAVAVGVAVLLLALVTLVPFFMAVLGNALFWPQKGSLSHSESRLWGRMGRFSLRRPVWALLVLAVVAVPLLLSYRNAISFNSMEEIGDKYDSVKAFNLISDSFGPGDSMPSTVVLRADKSFDGKEGLAALEQVSRELAKVPGVKSVRSATRPAGEPLQELEVASQAGTLESGIDQSTEGLDRIGQGLSEASSSLAANAPKLEKAAAGAGELEQGTARLQGGVKELEQGLRRIQQGLQDGSVGAKELSAGLKQAQGSAVQLAEASDRLLQGYREAAGGLDQLHGAYERLAASQRQLAQGLGGVQQAFEALAEKYPELGSDEQYQAALQSLAGLQGGAEQAAAGLEQANAQLAGAAAGIGKANGGLEQASAGQAALGGGLRELAAGLDALQKGIQQAADGQGQAIGKLPQVAAGFEQLQGGQRQLSQGFAELNEQLGQLTSGLDQSVDGISRVSGGLAEAKSYLTELSKSPSRSLTGWNLPDAALQDESFRQAVATYLSPQGTMATLDVVFDSNPYEEQTLRRIPELEAAIERGLEGTAYAGAQHAIGGITSVQHDLNTISQADYSRTVVLMMAGISLILIALFRSLVIPAYIMASLLLTYYTSMAAAEAIFSRALDYSGISWPVPFFSFVLLIALGVDYSIFLLDRFREYRHLPPQEAILLSMRHMGSVILSAAVILGGTFAAMLPSGVLSLMQIATVVLIGLLLYAVLILPLFIPVMVRLFGAANWWPFMGGREEREQPLPAPAPSLSADR</sequence>
<gene>
    <name evidence="9" type="ORF">B8V81_1715</name>
</gene>
<feature type="transmembrane region" description="Helical" evidence="7">
    <location>
        <begin position="369"/>
        <end position="386"/>
    </location>
</feature>
<dbReference type="Proteomes" id="UP000234789">
    <property type="component" value="Unassembled WGS sequence"/>
</dbReference>
<evidence type="ECO:0000256" key="7">
    <source>
        <dbReference type="SAM" id="Phobius"/>
    </source>
</evidence>
<dbReference type="Gene3D" id="1.10.287.950">
    <property type="entry name" value="Methyl-accepting chemotaxis protein"/>
    <property type="match status" value="1"/>
</dbReference>
<evidence type="ECO:0000259" key="8">
    <source>
        <dbReference type="PROSITE" id="PS50156"/>
    </source>
</evidence>
<comment type="similarity">
    <text evidence="2">Belongs to the resistance-nodulation-cell division (RND) (TC 2.A.6) family. MmpL subfamily.</text>
</comment>
<feature type="transmembrane region" description="Helical" evidence="7">
    <location>
        <begin position="935"/>
        <end position="955"/>
    </location>
</feature>
<keyword evidence="4 7" id="KW-0812">Transmembrane</keyword>
<keyword evidence="5 7" id="KW-1133">Transmembrane helix</keyword>
<feature type="transmembrane region" description="Helical" evidence="7">
    <location>
        <begin position="186"/>
        <end position="219"/>
    </location>
</feature>
<dbReference type="PANTHER" id="PTHR33406">
    <property type="entry name" value="MEMBRANE PROTEIN MJ1562-RELATED"/>
    <property type="match status" value="1"/>
</dbReference>
<evidence type="ECO:0000256" key="6">
    <source>
        <dbReference type="ARBA" id="ARBA00023136"/>
    </source>
</evidence>
<dbReference type="PANTHER" id="PTHR33406:SF6">
    <property type="entry name" value="MEMBRANE PROTEIN YDGH-RELATED"/>
    <property type="match status" value="1"/>
</dbReference>
<feature type="transmembrane region" description="Helical" evidence="7">
    <location>
        <begin position="875"/>
        <end position="894"/>
    </location>
</feature>
<dbReference type="InterPro" id="IPR050545">
    <property type="entry name" value="Mycobact_MmpL"/>
</dbReference>
<evidence type="ECO:0000256" key="4">
    <source>
        <dbReference type="ARBA" id="ARBA00022692"/>
    </source>
</evidence>
<protein>
    <submittedName>
        <fullName evidence="9">Putative membrane protein</fullName>
    </submittedName>
</protein>
<dbReference type="AlphaFoldDB" id="A0A2N5NAV6"/>
<evidence type="ECO:0000313" key="10">
    <source>
        <dbReference type="Proteomes" id="UP000234789"/>
    </source>
</evidence>
<dbReference type="EMBL" id="NFEZ01000003">
    <property type="protein sequence ID" value="PLT47491.1"/>
    <property type="molecule type" value="Genomic_DNA"/>
</dbReference>